<sequence length="159" mass="17951">MGQPPSTTKNMSFAPSIGAQHERLILELLPFNDSAAFHDWLQSDTVKGSFREFTRDLLQQSRQHHVPDPHKEQTAKAAKDAIESKSPKFLLYHPDKSGYTVEDHHVRFIVTVVLDNVLTKTLHMKKEGTLSVAKSVYEVLCYLKATHVIADQNPPGYSQ</sequence>
<gene>
    <name evidence="1" type="ORF">NLU13_0469</name>
</gene>
<proteinExistence type="predicted"/>
<keyword evidence="2" id="KW-1185">Reference proteome</keyword>
<name>A0AA39GP46_SARSR</name>
<dbReference type="EMBL" id="JAPDFR010000001">
    <property type="protein sequence ID" value="KAK0390967.1"/>
    <property type="molecule type" value="Genomic_DNA"/>
</dbReference>
<comment type="caution">
    <text evidence="1">The sequence shown here is derived from an EMBL/GenBank/DDBJ whole genome shotgun (WGS) entry which is preliminary data.</text>
</comment>
<protein>
    <submittedName>
        <fullName evidence="1">Uncharacterized protein</fullName>
    </submittedName>
</protein>
<organism evidence="1 2">
    <name type="scientific">Sarocladium strictum</name>
    <name type="common">Black bundle disease fungus</name>
    <name type="synonym">Acremonium strictum</name>
    <dbReference type="NCBI Taxonomy" id="5046"/>
    <lineage>
        <taxon>Eukaryota</taxon>
        <taxon>Fungi</taxon>
        <taxon>Dikarya</taxon>
        <taxon>Ascomycota</taxon>
        <taxon>Pezizomycotina</taxon>
        <taxon>Sordariomycetes</taxon>
        <taxon>Hypocreomycetidae</taxon>
        <taxon>Hypocreales</taxon>
        <taxon>Sarocladiaceae</taxon>
        <taxon>Sarocladium</taxon>
    </lineage>
</organism>
<accession>A0AA39GP46</accession>
<dbReference type="Proteomes" id="UP001175261">
    <property type="component" value="Unassembled WGS sequence"/>
</dbReference>
<dbReference type="AlphaFoldDB" id="A0AA39GP46"/>
<evidence type="ECO:0000313" key="1">
    <source>
        <dbReference type="EMBL" id="KAK0390967.1"/>
    </source>
</evidence>
<evidence type="ECO:0000313" key="2">
    <source>
        <dbReference type="Proteomes" id="UP001175261"/>
    </source>
</evidence>
<reference evidence="1" key="1">
    <citation type="submission" date="2022-10" db="EMBL/GenBank/DDBJ databases">
        <title>Determination and structural analysis of whole genome sequence of Sarocladium strictum F4-1.</title>
        <authorList>
            <person name="Hu L."/>
            <person name="Jiang Y."/>
        </authorList>
    </citation>
    <scope>NUCLEOTIDE SEQUENCE</scope>
    <source>
        <strain evidence="1">F4-1</strain>
    </source>
</reference>